<proteinExistence type="predicted"/>
<organism evidence="1 2">
    <name type="scientific">Pedobacter duraquae</name>
    <dbReference type="NCBI Taxonomy" id="425511"/>
    <lineage>
        <taxon>Bacteria</taxon>
        <taxon>Pseudomonadati</taxon>
        <taxon>Bacteroidota</taxon>
        <taxon>Sphingobacteriia</taxon>
        <taxon>Sphingobacteriales</taxon>
        <taxon>Sphingobacteriaceae</taxon>
        <taxon>Pedobacter</taxon>
    </lineage>
</organism>
<dbReference type="RefSeq" id="WP_133557468.1">
    <property type="nucleotide sequence ID" value="NZ_SNWM01000004.1"/>
</dbReference>
<protein>
    <submittedName>
        <fullName evidence="1">Uncharacterized protein</fullName>
    </submittedName>
</protein>
<sequence length="78" mass="9150">MYIIIFKTNISSQEQSLHLQTMLGKLQEIVMSSFDLEDCDRILRIVSTNPDPEIICELFRKQGFECEIMESFVFQEQA</sequence>
<keyword evidence="2" id="KW-1185">Reference proteome</keyword>
<dbReference type="AlphaFoldDB" id="A0A4R6IEK7"/>
<evidence type="ECO:0000313" key="1">
    <source>
        <dbReference type="EMBL" id="TDO20733.1"/>
    </source>
</evidence>
<reference evidence="1 2" key="1">
    <citation type="submission" date="2019-03" db="EMBL/GenBank/DDBJ databases">
        <title>Genomic Encyclopedia of Archaeal and Bacterial Type Strains, Phase II (KMG-II): from individual species to whole genera.</title>
        <authorList>
            <person name="Goeker M."/>
        </authorList>
    </citation>
    <scope>NUCLEOTIDE SEQUENCE [LARGE SCALE GENOMIC DNA]</scope>
    <source>
        <strain evidence="1 2">DSM 19034</strain>
    </source>
</reference>
<gene>
    <name evidence="1" type="ORF">CLV32_3366</name>
</gene>
<evidence type="ECO:0000313" key="2">
    <source>
        <dbReference type="Proteomes" id="UP000295499"/>
    </source>
</evidence>
<dbReference type="OrthoDB" id="1036397at2"/>
<dbReference type="EMBL" id="SNWM01000004">
    <property type="protein sequence ID" value="TDO20733.1"/>
    <property type="molecule type" value="Genomic_DNA"/>
</dbReference>
<name>A0A4R6IEK7_9SPHI</name>
<accession>A0A4R6IEK7</accession>
<dbReference type="Proteomes" id="UP000295499">
    <property type="component" value="Unassembled WGS sequence"/>
</dbReference>
<comment type="caution">
    <text evidence="1">The sequence shown here is derived from an EMBL/GenBank/DDBJ whole genome shotgun (WGS) entry which is preliminary data.</text>
</comment>